<keyword evidence="8" id="KW-1185">Reference proteome</keyword>
<feature type="transmembrane region" description="Helical" evidence="5">
    <location>
        <begin position="32"/>
        <end position="52"/>
    </location>
</feature>
<dbReference type="InterPro" id="IPR011547">
    <property type="entry name" value="SLC26A/SulP_dom"/>
</dbReference>
<dbReference type="Gene3D" id="3.30.750.24">
    <property type="entry name" value="STAS domain"/>
    <property type="match status" value="1"/>
</dbReference>
<dbReference type="Pfam" id="PF00916">
    <property type="entry name" value="Sulfate_transp"/>
    <property type="match status" value="1"/>
</dbReference>
<dbReference type="AlphaFoldDB" id="A0A4P7XEU2"/>
<sequence>MPDRHLTQIRFGAGIRDTVLKGYGRADLLADLWAGLTVGIIAIPLAMALAIASGVPPQYGLYTAIVAGLIAALLGGSRYSVTGPTAAFVVLLVPVAQNYGLGGLLTATFLAGLMLVMLGLTRLGRLLQFVPNAVILGFTAGIAVVIASLQLNDFLGLGVETLPEGFTGRLGALIEQVDAVHLPTLLVGLVTLVILVLWPRLGVRIPGHLIAVLAGTLLALALEYWLPGAAGIETIGSRFSYLIDGVEGRGIPPVLPAFQWPWDYPGPDALPLGFSWSTVQSLLGPAMAIAALGAIESLLCATVLDGMTRTRHNANGELVGQGLANIVAPFFGGFVATAAIARSAANVRAGGRTPVAAAIHSVTVLAGILLLARYLAFVPMAVMAALLLVVAWNISEARHVVRVIRRAPREDVLVLLVCLTLTVFVDMVMAIAVGIVLASLLFMRTMAQHARVAVMDDTSPRMSGTPPPGVRVYRFDGPLFFAAAEKTVGTLRQVPDSFHRVIFYMDGVPVIDASGAVALVGLIEDLLARKIAVTIADLPSAPRQILMRSGLDGLMAQVTLTDSLKGALEHAREAGTGLPAG</sequence>
<dbReference type="CDD" id="cd07042">
    <property type="entry name" value="STAS_SulP_like_sulfate_transporter"/>
    <property type="match status" value="1"/>
</dbReference>
<dbReference type="KEGG" id="hmi:soil367_05320"/>
<evidence type="ECO:0000256" key="1">
    <source>
        <dbReference type="ARBA" id="ARBA00004141"/>
    </source>
</evidence>
<feature type="transmembrane region" description="Helical" evidence="5">
    <location>
        <begin position="282"/>
        <end position="306"/>
    </location>
</feature>
<dbReference type="InterPro" id="IPR001902">
    <property type="entry name" value="SLC26A/SulP_fam"/>
</dbReference>
<organism evidence="7 8">
    <name type="scientific">Hydrocarboniclastica marina</name>
    <dbReference type="NCBI Taxonomy" id="2259620"/>
    <lineage>
        <taxon>Bacteria</taxon>
        <taxon>Pseudomonadati</taxon>
        <taxon>Pseudomonadota</taxon>
        <taxon>Gammaproteobacteria</taxon>
        <taxon>Alteromonadales</taxon>
        <taxon>Alteromonadaceae</taxon>
        <taxon>Hydrocarboniclastica</taxon>
    </lineage>
</organism>
<feature type="transmembrane region" description="Helical" evidence="5">
    <location>
        <begin position="59"/>
        <end position="79"/>
    </location>
</feature>
<dbReference type="PROSITE" id="PS50801">
    <property type="entry name" value="STAS"/>
    <property type="match status" value="1"/>
</dbReference>
<dbReference type="InterPro" id="IPR036513">
    <property type="entry name" value="STAS_dom_sf"/>
</dbReference>
<keyword evidence="3 5" id="KW-1133">Transmembrane helix</keyword>
<reference evidence="7 8" key="1">
    <citation type="submission" date="2018-07" db="EMBL/GenBank/DDBJ databases">
        <title>Marsedoiliclastica nanhaica gen. nov. sp. nov., a novel marine hydrocarbonoclastic bacterium isolated from an in-situ enriched hydrocarbon-degrading consortium in deep-sea sediment.</title>
        <authorList>
            <person name="Dong C."/>
            <person name="Ma T."/>
            <person name="Liu R."/>
            <person name="Shao Z."/>
        </authorList>
    </citation>
    <scope>NUCLEOTIDE SEQUENCE [LARGE SCALE GENOMIC DNA]</scope>
    <source>
        <strain evidence="8">soil36-7</strain>
    </source>
</reference>
<dbReference type="GO" id="GO:0016020">
    <property type="term" value="C:membrane"/>
    <property type="evidence" value="ECO:0007669"/>
    <property type="project" value="UniProtKB-SubCell"/>
</dbReference>
<feature type="transmembrane region" description="Helical" evidence="5">
    <location>
        <begin position="179"/>
        <end position="198"/>
    </location>
</feature>
<dbReference type="NCBIfam" id="NF008660">
    <property type="entry name" value="PRK11660.1"/>
    <property type="match status" value="1"/>
</dbReference>
<evidence type="ECO:0000256" key="3">
    <source>
        <dbReference type="ARBA" id="ARBA00022989"/>
    </source>
</evidence>
<dbReference type="OrthoDB" id="9769739at2"/>
<dbReference type="Proteomes" id="UP000298049">
    <property type="component" value="Chromosome"/>
</dbReference>
<protein>
    <submittedName>
        <fullName evidence="7">C4-dicarboxylic acid transporter DauA</fullName>
    </submittedName>
</protein>
<dbReference type="GO" id="GO:0055085">
    <property type="term" value="P:transmembrane transport"/>
    <property type="evidence" value="ECO:0007669"/>
    <property type="project" value="InterPro"/>
</dbReference>
<dbReference type="EMBL" id="CP031093">
    <property type="protein sequence ID" value="QCF25396.1"/>
    <property type="molecule type" value="Genomic_DNA"/>
</dbReference>
<dbReference type="RefSeq" id="WP_136547623.1">
    <property type="nucleotide sequence ID" value="NZ_CP031093.1"/>
</dbReference>
<evidence type="ECO:0000313" key="8">
    <source>
        <dbReference type="Proteomes" id="UP000298049"/>
    </source>
</evidence>
<dbReference type="SUPFAM" id="SSF52091">
    <property type="entry name" value="SpoIIaa-like"/>
    <property type="match status" value="1"/>
</dbReference>
<proteinExistence type="predicted"/>
<evidence type="ECO:0000256" key="5">
    <source>
        <dbReference type="SAM" id="Phobius"/>
    </source>
</evidence>
<keyword evidence="4 5" id="KW-0472">Membrane</keyword>
<accession>A0A4P7XEU2</accession>
<feature type="transmembrane region" description="Helical" evidence="5">
    <location>
        <begin position="205"/>
        <end position="226"/>
    </location>
</feature>
<feature type="transmembrane region" description="Helical" evidence="5">
    <location>
        <begin position="376"/>
        <end position="394"/>
    </location>
</feature>
<dbReference type="PANTHER" id="PTHR11814">
    <property type="entry name" value="SULFATE TRANSPORTER"/>
    <property type="match status" value="1"/>
</dbReference>
<feature type="transmembrane region" description="Helical" evidence="5">
    <location>
        <begin position="133"/>
        <end position="151"/>
    </location>
</feature>
<feature type="transmembrane region" description="Helical" evidence="5">
    <location>
        <begin position="99"/>
        <end position="121"/>
    </location>
</feature>
<comment type="subcellular location">
    <subcellularLocation>
        <location evidence="1">Membrane</location>
        <topology evidence="1">Multi-pass membrane protein</topology>
    </subcellularLocation>
</comment>
<dbReference type="InterPro" id="IPR002645">
    <property type="entry name" value="STAS_dom"/>
</dbReference>
<feature type="domain" description="STAS" evidence="6">
    <location>
        <begin position="468"/>
        <end position="571"/>
    </location>
</feature>
<feature type="transmembrane region" description="Helical" evidence="5">
    <location>
        <begin position="318"/>
        <end position="341"/>
    </location>
</feature>
<evidence type="ECO:0000259" key="6">
    <source>
        <dbReference type="PROSITE" id="PS50801"/>
    </source>
</evidence>
<feature type="transmembrane region" description="Helical" evidence="5">
    <location>
        <begin position="414"/>
        <end position="442"/>
    </location>
</feature>
<name>A0A4P7XEU2_9ALTE</name>
<keyword evidence="2 5" id="KW-0812">Transmembrane</keyword>
<evidence type="ECO:0000313" key="7">
    <source>
        <dbReference type="EMBL" id="QCF25396.1"/>
    </source>
</evidence>
<gene>
    <name evidence="7" type="ORF">soil367_05320</name>
</gene>
<evidence type="ECO:0000256" key="2">
    <source>
        <dbReference type="ARBA" id="ARBA00022692"/>
    </source>
</evidence>
<evidence type="ECO:0000256" key="4">
    <source>
        <dbReference type="ARBA" id="ARBA00023136"/>
    </source>
</evidence>
<dbReference type="Pfam" id="PF01740">
    <property type="entry name" value="STAS"/>
    <property type="match status" value="1"/>
</dbReference>